<dbReference type="EC" id="2.3.1.311" evidence="11"/>
<evidence type="ECO:0000256" key="4">
    <source>
        <dbReference type="ARBA" id="ARBA00022485"/>
    </source>
</evidence>
<dbReference type="GO" id="GO:0051539">
    <property type="term" value="F:4 iron, 4 sulfur cluster binding"/>
    <property type="evidence" value="ECO:0007669"/>
    <property type="project" value="UniProtKB-KW"/>
</dbReference>
<comment type="caution">
    <text evidence="16">The sequence shown here is derived from an EMBL/GenBank/DDBJ whole genome shotgun (WGS) entry which is preliminary data.</text>
</comment>
<proteinExistence type="inferred from homology"/>
<evidence type="ECO:0000313" key="16">
    <source>
        <dbReference type="EMBL" id="RHY30417.1"/>
    </source>
</evidence>
<keyword evidence="9" id="KW-0408">Iron</keyword>
<dbReference type="Proteomes" id="UP000285060">
    <property type="component" value="Unassembled WGS sequence"/>
</dbReference>
<dbReference type="GO" id="GO:0005634">
    <property type="term" value="C:nucleus"/>
    <property type="evidence" value="ECO:0007669"/>
    <property type="project" value="TreeGrafter"/>
</dbReference>
<evidence type="ECO:0000256" key="1">
    <source>
        <dbReference type="ARBA" id="ARBA00001966"/>
    </source>
</evidence>
<evidence type="ECO:0000256" key="8">
    <source>
        <dbReference type="ARBA" id="ARBA00022884"/>
    </source>
</evidence>
<dbReference type="Pfam" id="PF00583">
    <property type="entry name" value="Acetyltransf_1"/>
    <property type="match status" value="1"/>
</dbReference>
<feature type="region of interest" description="Disordered" evidence="13">
    <location>
        <begin position="1"/>
        <end position="28"/>
    </location>
</feature>
<dbReference type="UniPathway" id="UPA00988"/>
<dbReference type="GO" id="GO:0002926">
    <property type="term" value="P:tRNA wobble base 5-methoxycarbonylmethyl-2-thiouridinylation"/>
    <property type="evidence" value="ECO:0007669"/>
    <property type="project" value="TreeGrafter"/>
</dbReference>
<dbReference type="InterPro" id="IPR007197">
    <property type="entry name" value="rSAM"/>
</dbReference>
<evidence type="ECO:0000313" key="17">
    <source>
        <dbReference type="Proteomes" id="UP000285060"/>
    </source>
</evidence>
<dbReference type="GO" id="GO:0033588">
    <property type="term" value="C:elongator holoenzyme complex"/>
    <property type="evidence" value="ECO:0007669"/>
    <property type="project" value="TreeGrafter"/>
</dbReference>
<sequence length="530" mass="60322">MDAEALAREAKKRENDPNTYKRSGGRNEPVNNLEDIYRQWDELIPAEEWDRYEEMTKFVVEWNPQTPRALEKCLIALRRQYKILPKKSQIKFVYNVLVKRGVAPPQLAIDSLLVKKAGKSQSGVLVVTVLTSPYPHGQKFSCQWNCYYCPNEPDQPRFIRDLFYAANTFHDREKRERRSLDEEKLENETTLVKIIGITLETRPDCITPEELRRFRRYGCTRVQLGIQHTDDGILKKINRGCTTQDAKRGMNANPVAKSHTVDGNQAMVRTNKFALDNPLRLGCRYDSGEYLPYGDNELMALLMDVKVHVHPWIRLNRVIRDIPSQYILGGTDEPNLRQVILKRMEQAGLHCRCIRCREIKADAPAATKAELIVRMYEANEGTEYFLSFETPDEKTICGFCRLRLSSTAGGGVFPELEGAALVRELHVYGQLVVVNSADKTKAQHGGFGTQLMLKAEEIAQANGFTKMAVIAGVGVRNFYRKLGFEVEGDGELMIKHFPPKKSIWSKPEWRWFAAAAVATVAIGVAALKKR</sequence>
<keyword evidence="7" id="KW-0479">Metal-binding</keyword>
<keyword evidence="5" id="KW-0820">tRNA-binding</keyword>
<dbReference type="GO" id="GO:0046872">
    <property type="term" value="F:metal ion binding"/>
    <property type="evidence" value="ECO:0007669"/>
    <property type="project" value="UniProtKB-KW"/>
</dbReference>
<dbReference type="GO" id="GO:0000049">
    <property type="term" value="F:tRNA binding"/>
    <property type="evidence" value="ECO:0007669"/>
    <property type="project" value="UniProtKB-KW"/>
</dbReference>
<dbReference type="SUPFAM" id="SSF102114">
    <property type="entry name" value="Radical SAM enzymes"/>
    <property type="match status" value="1"/>
</dbReference>
<evidence type="ECO:0000256" key="9">
    <source>
        <dbReference type="ARBA" id="ARBA00023004"/>
    </source>
</evidence>
<comment type="pathway">
    <text evidence="2">tRNA modification.</text>
</comment>
<dbReference type="Gene3D" id="3.40.630.30">
    <property type="match status" value="1"/>
</dbReference>
<evidence type="ECO:0000256" key="10">
    <source>
        <dbReference type="ARBA" id="ARBA00023014"/>
    </source>
</evidence>
<keyword evidence="10" id="KW-0411">Iron-sulfur</keyword>
<dbReference type="Pfam" id="PF04055">
    <property type="entry name" value="Radical_SAM"/>
    <property type="match status" value="1"/>
</dbReference>
<keyword evidence="8" id="KW-0694">RNA-binding</keyword>
<keyword evidence="14" id="KW-0812">Transmembrane</keyword>
<keyword evidence="4" id="KW-0004">4Fe-4S</keyword>
<dbReference type="InterPro" id="IPR039661">
    <property type="entry name" value="ELP3"/>
</dbReference>
<dbReference type="PANTHER" id="PTHR11135:SF2">
    <property type="entry name" value="ELONGATOR COMPLEX PROTEIN 3"/>
    <property type="match status" value="1"/>
</dbReference>
<evidence type="ECO:0000256" key="6">
    <source>
        <dbReference type="ARBA" id="ARBA00022691"/>
    </source>
</evidence>
<evidence type="ECO:0000256" key="12">
    <source>
        <dbReference type="ARBA" id="ARBA00047372"/>
    </source>
</evidence>
<dbReference type="InterPro" id="IPR016181">
    <property type="entry name" value="Acyl_CoA_acyltransferase"/>
</dbReference>
<dbReference type="AlphaFoldDB" id="A0A418AXY2"/>
<keyword evidence="14" id="KW-0472">Membrane</keyword>
<keyword evidence="14" id="KW-1133">Transmembrane helix</keyword>
<accession>A0A418AXY2</accession>
<evidence type="ECO:0000259" key="15">
    <source>
        <dbReference type="PROSITE" id="PS51186"/>
    </source>
</evidence>
<dbReference type="InterPro" id="IPR006638">
    <property type="entry name" value="Elp3/MiaA/NifB-like_rSAM"/>
</dbReference>
<dbReference type="EMBL" id="QUSY01000319">
    <property type="protein sequence ID" value="RHY30417.1"/>
    <property type="molecule type" value="Genomic_DNA"/>
</dbReference>
<feature type="domain" description="N-acetyltransferase" evidence="15">
    <location>
        <begin position="339"/>
        <end position="504"/>
    </location>
</feature>
<dbReference type="SMART" id="SM00729">
    <property type="entry name" value="Elp3"/>
    <property type="match status" value="1"/>
</dbReference>
<reference evidence="16 17" key="1">
    <citation type="submission" date="2018-08" db="EMBL/GenBank/DDBJ databases">
        <title>Aphanomyces genome sequencing and annotation.</title>
        <authorList>
            <person name="Minardi D."/>
            <person name="Oidtmann B."/>
            <person name="Van Der Giezen M."/>
            <person name="Studholme D.J."/>
        </authorList>
    </citation>
    <scope>NUCLEOTIDE SEQUENCE [LARGE SCALE GENOMIC DNA]</scope>
    <source>
        <strain evidence="16 17">NJM0002</strain>
    </source>
</reference>
<dbReference type="VEuPathDB" id="FungiDB:H310_04975"/>
<gene>
    <name evidence="16" type="ORF">DYB32_004333</name>
</gene>
<keyword evidence="6" id="KW-0949">S-adenosyl-L-methionine</keyword>
<feature type="transmembrane region" description="Helical" evidence="14">
    <location>
        <begin position="509"/>
        <end position="527"/>
    </location>
</feature>
<evidence type="ECO:0000256" key="3">
    <source>
        <dbReference type="ARBA" id="ARBA00005494"/>
    </source>
</evidence>
<dbReference type="InterPro" id="IPR032432">
    <property type="entry name" value="Radical_SAM_C"/>
</dbReference>
<organism evidence="16 17">
    <name type="scientific">Aphanomyces invadans</name>
    <dbReference type="NCBI Taxonomy" id="157072"/>
    <lineage>
        <taxon>Eukaryota</taxon>
        <taxon>Sar</taxon>
        <taxon>Stramenopiles</taxon>
        <taxon>Oomycota</taxon>
        <taxon>Saprolegniomycetes</taxon>
        <taxon>Saprolegniales</taxon>
        <taxon>Verrucalvaceae</taxon>
        <taxon>Aphanomyces</taxon>
    </lineage>
</organism>
<dbReference type="InterPro" id="IPR058240">
    <property type="entry name" value="rSAM_sf"/>
</dbReference>
<comment type="cofactor">
    <cofactor evidence="1">
        <name>[4Fe-4S] cluster</name>
        <dbReference type="ChEBI" id="CHEBI:49883"/>
    </cofactor>
</comment>
<comment type="similarity">
    <text evidence="3">Belongs to the ELP3 family.</text>
</comment>
<evidence type="ECO:0000256" key="14">
    <source>
        <dbReference type="SAM" id="Phobius"/>
    </source>
</evidence>
<evidence type="ECO:0000256" key="2">
    <source>
        <dbReference type="ARBA" id="ARBA00005217"/>
    </source>
</evidence>
<evidence type="ECO:0000256" key="5">
    <source>
        <dbReference type="ARBA" id="ARBA00022555"/>
    </source>
</evidence>
<keyword evidence="17" id="KW-1185">Reference proteome</keyword>
<protein>
    <recommendedName>
        <fullName evidence="11">tRNA carboxymethyluridine synthase</fullName>
        <ecNumber evidence="11">2.3.1.311</ecNumber>
    </recommendedName>
</protein>
<dbReference type="SUPFAM" id="SSF55729">
    <property type="entry name" value="Acyl-CoA N-acyltransferases (Nat)"/>
    <property type="match status" value="1"/>
</dbReference>
<comment type="catalytic activity">
    <reaction evidence="12">
        <text>uridine(34) in tRNA + acetyl-CoA + S-adenosyl-L-methionine + H2O = 5-(carboxymethyl)uridine(34) in tRNA + 5'-deoxyadenosine + L-methionine + CoA + 2 H(+)</text>
        <dbReference type="Rhea" id="RHEA:61020"/>
        <dbReference type="Rhea" id="RHEA-COMP:10407"/>
        <dbReference type="Rhea" id="RHEA-COMP:11727"/>
        <dbReference type="ChEBI" id="CHEBI:15377"/>
        <dbReference type="ChEBI" id="CHEBI:15378"/>
        <dbReference type="ChEBI" id="CHEBI:17319"/>
        <dbReference type="ChEBI" id="CHEBI:57287"/>
        <dbReference type="ChEBI" id="CHEBI:57288"/>
        <dbReference type="ChEBI" id="CHEBI:57844"/>
        <dbReference type="ChEBI" id="CHEBI:59789"/>
        <dbReference type="ChEBI" id="CHEBI:65315"/>
        <dbReference type="ChEBI" id="CHEBI:74882"/>
        <dbReference type="EC" id="2.3.1.311"/>
    </reaction>
    <physiologicalReaction direction="left-to-right" evidence="12">
        <dbReference type="Rhea" id="RHEA:61021"/>
    </physiologicalReaction>
</comment>
<dbReference type="GO" id="GO:0106261">
    <property type="term" value="F:tRNA uridine(34) acetyltransferase activity"/>
    <property type="evidence" value="ECO:0007669"/>
    <property type="project" value="UniProtKB-EC"/>
</dbReference>
<dbReference type="PROSITE" id="PS51186">
    <property type="entry name" value="GNAT"/>
    <property type="match status" value="1"/>
</dbReference>
<evidence type="ECO:0000256" key="13">
    <source>
        <dbReference type="SAM" id="MobiDB-lite"/>
    </source>
</evidence>
<feature type="compositionally biased region" description="Basic and acidic residues" evidence="13">
    <location>
        <begin position="1"/>
        <end position="16"/>
    </location>
</feature>
<dbReference type="PANTHER" id="PTHR11135">
    <property type="entry name" value="HISTONE ACETYLTRANSFERASE-RELATED"/>
    <property type="match status" value="1"/>
</dbReference>
<evidence type="ECO:0000256" key="11">
    <source>
        <dbReference type="ARBA" id="ARBA00044771"/>
    </source>
</evidence>
<dbReference type="Pfam" id="PF16199">
    <property type="entry name" value="Radical_SAM_C"/>
    <property type="match status" value="1"/>
</dbReference>
<evidence type="ECO:0000256" key="7">
    <source>
        <dbReference type="ARBA" id="ARBA00022723"/>
    </source>
</evidence>
<dbReference type="GO" id="GO:0005737">
    <property type="term" value="C:cytoplasm"/>
    <property type="evidence" value="ECO:0007669"/>
    <property type="project" value="TreeGrafter"/>
</dbReference>
<dbReference type="InterPro" id="IPR000182">
    <property type="entry name" value="GNAT_dom"/>
</dbReference>
<name>A0A418AXY2_9STRA</name>